<keyword evidence="8 9" id="KW-0464">Manganese</keyword>
<dbReference type="GO" id="GO:0030145">
    <property type="term" value="F:manganese ion binding"/>
    <property type="evidence" value="ECO:0007669"/>
    <property type="project" value="UniProtKB-UniRule"/>
</dbReference>
<evidence type="ECO:0000313" key="11">
    <source>
        <dbReference type="EMBL" id="PWV58878.1"/>
    </source>
</evidence>
<dbReference type="Proteomes" id="UP000246569">
    <property type="component" value="Unassembled WGS sequence"/>
</dbReference>
<dbReference type="Pfam" id="PF02789">
    <property type="entry name" value="Peptidase_M17_N"/>
    <property type="match status" value="1"/>
</dbReference>
<dbReference type="NCBIfam" id="NF002074">
    <property type="entry name" value="PRK00913.1-4"/>
    <property type="match status" value="1"/>
</dbReference>
<dbReference type="AlphaFoldDB" id="A0A317MRG5"/>
<comment type="similarity">
    <text evidence="3 9">Belongs to the peptidase M17 family.</text>
</comment>
<comment type="cofactor">
    <cofactor evidence="9">
        <name>Mn(2+)</name>
        <dbReference type="ChEBI" id="CHEBI:29035"/>
    </cofactor>
    <text evidence="9">Binds 2 manganese ions per subunit.</text>
</comment>
<dbReference type="Gene3D" id="3.40.630.10">
    <property type="entry name" value="Zn peptidases"/>
    <property type="match status" value="1"/>
</dbReference>
<feature type="binding site" evidence="9">
    <location>
        <position position="350"/>
    </location>
    <ligand>
        <name>Mn(2+)</name>
        <dbReference type="ChEBI" id="CHEBI:29035"/>
        <label>1</label>
    </ligand>
</feature>
<keyword evidence="5 9" id="KW-0645">Protease</keyword>
<evidence type="ECO:0000256" key="8">
    <source>
        <dbReference type="ARBA" id="ARBA00023211"/>
    </source>
</evidence>
<dbReference type="GO" id="GO:0070006">
    <property type="term" value="F:metalloaminopeptidase activity"/>
    <property type="evidence" value="ECO:0007669"/>
    <property type="project" value="InterPro"/>
</dbReference>
<dbReference type="CDD" id="cd00433">
    <property type="entry name" value="Peptidase_M17"/>
    <property type="match status" value="1"/>
</dbReference>
<feature type="binding site" evidence="9">
    <location>
        <position position="291"/>
    </location>
    <ligand>
        <name>Mn(2+)</name>
        <dbReference type="ChEBI" id="CHEBI:29035"/>
        <label>2</label>
    </ligand>
</feature>
<keyword evidence="12" id="KW-1185">Reference proteome</keyword>
<evidence type="ECO:0000256" key="5">
    <source>
        <dbReference type="ARBA" id="ARBA00022670"/>
    </source>
</evidence>
<feature type="binding site" evidence="9">
    <location>
        <position position="273"/>
    </location>
    <ligand>
        <name>Mn(2+)</name>
        <dbReference type="ChEBI" id="CHEBI:29035"/>
        <label>2</label>
    </ligand>
</feature>
<dbReference type="InterPro" id="IPR043472">
    <property type="entry name" value="Macro_dom-like"/>
</dbReference>
<evidence type="ECO:0000256" key="3">
    <source>
        <dbReference type="ARBA" id="ARBA00009528"/>
    </source>
</evidence>
<feature type="binding site" evidence="9">
    <location>
        <position position="352"/>
    </location>
    <ligand>
        <name>Mn(2+)</name>
        <dbReference type="ChEBI" id="CHEBI:29035"/>
        <label>2</label>
    </ligand>
</feature>
<evidence type="ECO:0000256" key="4">
    <source>
        <dbReference type="ARBA" id="ARBA00022438"/>
    </source>
</evidence>
<evidence type="ECO:0000313" key="12">
    <source>
        <dbReference type="Proteomes" id="UP000246569"/>
    </source>
</evidence>
<feature type="active site" evidence="9">
    <location>
        <position position="354"/>
    </location>
</feature>
<comment type="function">
    <text evidence="9">Presumably involved in the processing and regular turnover of intracellular proteins. Catalyzes the removal of unsubstituted N-terminal amino acids from various peptides.</text>
</comment>
<sequence length="501" mass="53940">MEFSVKSGNPEKQRTGCLVLGVYESRRLTPAAEQFDAAADGFLGNVLRRGDLEGKAGQTLLLVNAPQSLCDRVLLVGCGRERDLDDRRYRQIITAATHQLNETGATEAVSYLSDLSVKGRDTAWKVRIAVETTEEALYRFDELKSKKDQPRRPLKRIVLSVPSRRELPVGERAVSEGLAIANGVKLARDLGNLPPNICNPSHLAERARTLAQSSERFSCKVLERADMEALGMGALLAVTRGAHTPPKLIALEWRGGEADAKPIALVGKGVTFDSGGISLKPGADMDQMKFDMCGAASVLGTLSAIAELQLPLNVVGVIPTVENMPGGDATRPGDIVTTLSGQTVEILNTDAEGRLILCDALSWTEQTYEPATVVDIATLTGACVVALGHFPHGLFSNHGPLANELLDAGRAEHDRAWEMPLWEDYQEGLDSNFADIANIGPREGGAITAACFLARFTRKLHWAHLDIAGTAWKTGKAKGATGRPVPLLTRFLIERAAAARD</sequence>
<evidence type="ECO:0000256" key="1">
    <source>
        <dbReference type="ARBA" id="ARBA00000135"/>
    </source>
</evidence>
<dbReference type="HAMAP" id="MF_00181">
    <property type="entry name" value="Cytosol_peptidase_M17"/>
    <property type="match status" value="1"/>
</dbReference>
<reference evidence="11 12" key="1">
    <citation type="submission" date="2018-05" db="EMBL/GenBank/DDBJ databases">
        <title>Genomic Encyclopedia of Type Strains, Phase IV (KMG-IV): sequencing the most valuable type-strain genomes for metagenomic binning, comparative biology and taxonomic classification.</title>
        <authorList>
            <person name="Goeker M."/>
        </authorList>
    </citation>
    <scope>NUCLEOTIDE SEQUENCE [LARGE SCALE GENOMIC DNA]</scope>
    <source>
        <strain evidence="11 12">DSM 23606</strain>
    </source>
</reference>
<feature type="binding site" evidence="9">
    <location>
        <position position="352"/>
    </location>
    <ligand>
        <name>Mn(2+)</name>
        <dbReference type="ChEBI" id="CHEBI:29035"/>
        <label>1</label>
    </ligand>
</feature>
<keyword evidence="4 9" id="KW-0031">Aminopeptidase</keyword>
<dbReference type="PRINTS" id="PR00481">
    <property type="entry name" value="LAMNOPPTDASE"/>
</dbReference>
<comment type="catalytic activity">
    <reaction evidence="2 9">
        <text>Release of an N-terminal amino acid, preferentially leucine, but not glutamic or aspartic acids.</text>
        <dbReference type="EC" id="3.4.11.10"/>
    </reaction>
</comment>
<gene>
    <name evidence="9" type="primary">pepA</name>
    <name evidence="11" type="ORF">C7443_11359</name>
</gene>
<name>A0A317MRG5_9GAMM</name>
<evidence type="ECO:0000259" key="10">
    <source>
        <dbReference type="PROSITE" id="PS00631"/>
    </source>
</evidence>
<dbReference type="EC" id="3.4.11.1" evidence="9"/>
<dbReference type="FunFam" id="3.40.630.10:FF:000004">
    <property type="entry name" value="Probable cytosol aminopeptidase"/>
    <property type="match status" value="1"/>
</dbReference>
<dbReference type="SUPFAM" id="SSF52949">
    <property type="entry name" value="Macro domain-like"/>
    <property type="match status" value="1"/>
</dbReference>
<dbReference type="EC" id="3.4.11.10" evidence="9"/>
<dbReference type="PROSITE" id="PS00631">
    <property type="entry name" value="CYTOSOL_AP"/>
    <property type="match status" value="1"/>
</dbReference>
<dbReference type="InterPro" id="IPR011356">
    <property type="entry name" value="Leucine_aapep/pepB"/>
</dbReference>
<evidence type="ECO:0000256" key="9">
    <source>
        <dbReference type="HAMAP-Rule" id="MF_00181"/>
    </source>
</evidence>
<dbReference type="SUPFAM" id="SSF53187">
    <property type="entry name" value="Zn-dependent exopeptidases"/>
    <property type="match status" value="1"/>
</dbReference>
<feature type="binding site" evidence="9">
    <location>
        <position position="268"/>
    </location>
    <ligand>
        <name>Mn(2+)</name>
        <dbReference type="ChEBI" id="CHEBI:29035"/>
        <label>2</label>
    </ligand>
</feature>
<organism evidence="11 12">
    <name type="scientific">Plasticicumulans acidivorans</name>
    <dbReference type="NCBI Taxonomy" id="886464"/>
    <lineage>
        <taxon>Bacteria</taxon>
        <taxon>Pseudomonadati</taxon>
        <taxon>Pseudomonadota</taxon>
        <taxon>Gammaproteobacteria</taxon>
        <taxon>Candidatus Competibacteraceae</taxon>
        <taxon>Plasticicumulans</taxon>
    </lineage>
</organism>
<feature type="active site" evidence="9">
    <location>
        <position position="280"/>
    </location>
</feature>
<keyword evidence="7 9" id="KW-0378">Hydrolase</keyword>
<dbReference type="GO" id="GO:0005737">
    <property type="term" value="C:cytoplasm"/>
    <property type="evidence" value="ECO:0007669"/>
    <property type="project" value="UniProtKB-SubCell"/>
</dbReference>
<dbReference type="InterPro" id="IPR000819">
    <property type="entry name" value="Peptidase_M17_C"/>
</dbReference>
<accession>A0A317MRG5</accession>
<proteinExistence type="inferred from homology"/>
<dbReference type="PANTHER" id="PTHR11963">
    <property type="entry name" value="LEUCINE AMINOPEPTIDASE-RELATED"/>
    <property type="match status" value="1"/>
</dbReference>
<dbReference type="Pfam" id="PF00883">
    <property type="entry name" value="Peptidase_M17"/>
    <property type="match status" value="1"/>
</dbReference>
<dbReference type="EMBL" id="QGTJ01000013">
    <property type="protein sequence ID" value="PWV58878.1"/>
    <property type="molecule type" value="Genomic_DNA"/>
</dbReference>
<dbReference type="GO" id="GO:0006508">
    <property type="term" value="P:proteolysis"/>
    <property type="evidence" value="ECO:0007669"/>
    <property type="project" value="UniProtKB-KW"/>
</dbReference>
<comment type="subcellular location">
    <subcellularLocation>
        <location evidence="9">Cytoplasm</location>
    </subcellularLocation>
</comment>
<keyword evidence="6 9" id="KW-0479">Metal-binding</keyword>
<keyword evidence="9" id="KW-0963">Cytoplasm</keyword>
<feature type="binding site" evidence="9">
    <location>
        <position position="273"/>
    </location>
    <ligand>
        <name>Mn(2+)</name>
        <dbReference type="ChEBI" id="CHEBI:29035"/>
        <label>1</label>
    </ligand>
</feature>
<comment type="catalytic activity">
    <reaction evidence="1 9">
        <text>Release of an N-terminal amino acid, Xaa-|-Yaa-, in which Xaa is preferably Leu, but may be other amino acids including Pro although not Arg or Lys, and Yaa may be Pro. Amino acid amides and methyl esters are also readily hydrolyzed, but rates on arylamides are exceedingly low.</text>
        <dbReference type="EC" id="3.4.11.1"/>
    </reaction>
</comment>
<dbReference type="NCBIfam" id="NF002077">
    <property type="entry name" value="PRK00913.2-4"/>
    <property type="match status" value="1"/>
</dbReference>
<comment type="caution">
    <text evidence="11">The sequence shown here is derived from an EMBL/GenBank/DDBJ whole genome shotgun (WGS) entry which is preliminary data.</text>
</comment>
<evidence type="ECO:0000256" key="6">
    <source>
        <dbReference type="ARBA" id="ARBA00022723"/>
    </source>
</evidence>
<dbReference type="InterPro" id="IPR023042">
    <property type="entry name" value="Peptidase_M17_leu_NH2_pept"/>
</dbReference>
<dbReference type="PANTHER" id="PTHR11963:SF23">
    <property type="entry name" value="CYTOSOL AMINOPEPTIDASE"/>
    <property type="match status" value="1"/>
</dbReference>
<dbReference type="OrthoDB" id="9809354at2"/>
<dbReference type="Gene3D" id="3.40.220.10">
    <property type="entry name" value="Leucine Aminopeptidase, subunit E, domain 1"/>
    <property type="match status" value="1"/>
</dbReference>
<evidence type="ECO:0000256" key="7">
    <source>
        <dbReference type="ARBA" id="ARBA00022801"/>
    </source>
</evidence>
<dbReference type="InterPro" id="IPR008283">
    <property type="entry name" value="Peptidase_M17_N"/>
</dbReference>
<feature type="domain" description="Cytosol aminopeptidase" evidence="10">
    <location>
        <begin position="348"/>
        <end position="355"/>
    </location>
</feature>
<evidence type="ECO:0000256" key="2">
    <source>
        <dbReference type="ARBA" id="ARBA00000967"/>
    </source>
</evidence>
<dbReference type="NCBIfam" id="NF002073">
    <property type="entry name" value="PRK00913.1-2"/>
    <property type="match status" value="1"/>
</dbReference>
<dbReference type="RefSeq" id="WP_110020107.1">
    <property type="nucleotide sequence ID" value="NZ_QGTJ01000013.1"/>
</dbReference>
<protein>
    <recommendedName>
        <fullName evidence="9">Probable cytosol aminopeptidase</fullName>
        <ecNumber evidence="9">3.4.11.1</ecNumber>
    </recommendedName>
    <alternativeName>
        <fullName evidence="9">Leucine aminopeptidase</fullName>
        <shortName evidence="9">LAP</shortName>
        <ecNumber evidence="9">3.4.11.10</ecNumber>
    </alternativeName>
    <alternativeName>
        <fullName evidence="9">Leucyl aminopeptidase</fullName>
    </alternativeName>
</protein>